<evidence type="ECO:0000256" key="1">
    <source>
        <dbReference type="SAM" id="Phobius"/>
    </source>
</evidence>
<evidence type="ECO:0000313" key="2">
    <source>
        <dbReference type="EMBL" id="GAX88526.1"/>
    </source>
</evidence>
<keyword evidence="1" id="KW-0472">Membrane</keyword>
<dbReference type="AlphaFoldDB" id="A0A292YHQ4"/>
<feature type="transmembrane region" description="Helical" evidence="1">
    <location>
        <begin position="405"/>
        <end position="433"/>
    </location>
</feature>
<accession>A0A292YHQ4</accession>
<feature type="transmembrane region" description="Helical" evidence="1">
    <location>
        <begin position="445"/>
        <end position="462"/>
    </location>
</feature>
<evidence type="ECO:0000313" key="3">
    <source>
        <dbReference type="Proteomes" id="UP000217785"/>
    </source>
</evidence>
<comment type="caution">
    <text evidence="2">The sequence shown here is derived from an EMBL/GenBank/DDBJ whole genome shotgun (WGS) entry which is preliminary data.</text>
</comment>
<gene>
    <name evidence="2" type="ORF">EFBL_0135</name>
</gene>
<name>A0A292YHQ4_9BACL</name>
<sequence>MRTALMKLTKYLPFILIALFCITVQTFMLTRQQFLPFPEPFGRESKLPPASVKQSVQPVDSNQFAYKSGAAITYVTLDEHGNSQVFNRPLPDQDMLYPRWAKERAYWIGSDNHLYGSPWSQDKWGPRQMIVKQQVTAFDVVDRKSQFPLLVWSNNDSVEVGQLMEQGAESIASLPIAGVTNLKAIPDRQGKLSIGVWAKGSDSYEIWYAQADPASGKMERILKAKTVRLSDYSKFHDFDAGLDSTSFYLFYAIESTKTSKVTLTYVSIPLHTFSPVSEGKVSVSLADGKTTTDVYGAYVFPQQSDRLQLALVSSFVKDRFDHLEPYLITFENGTPVSQALVSGMRGIPMEPVYAKNDLGHTQVLWLSLNGRSYDVFYTTDSPNYRERMNVLSKEDYIWSLKALPLLIGISLVAVLITFKWFPLSYAYLLAVLFFREHHFMAKARVHFWIATGLYLIMKILFIGDFYKPHAVKLMPAYMTQWYSPYILTGMIFLISYLSTRLWRKRLEDRHPLMEFSYFVLVDVFATTLWYSYFLSTVIL</sequence>
<proteinExistence type="predicted"/>
<keyword evidence="3" id="KW-1185">Reference proteome</keyword>
<dbReference type="EMBL" id="BDUF01000003">
    <property type="protein sequence ID" value="GAX88526.1"/>
    <property type="molecule type" value="Genomic_DNA"/>
</dbReference>
<organism evidence="2 3">
    <name type="scientific">Effusibacillus lacus</name>
    <dbReference type="NCBI Taxonomy" id="1348429"/>
    <lineage>
        <taxon>Bacteria</taxon>
        <taxon>Bacillati</taxon>
        <taxon>Bacillota</taxon>
        <taxon>Bacilli</taxon>
        <taxon>Bacillales</taxon>
        <taxon>Alicyclobacillaceae</taxon>
        <taxon>Effusibacillus</taxon>
    </lineage>
</organism>
<keyword evidence="1" id="KW-0812">Transmembrane</keyword>
<reference evidence="3" key="1">
    <citation type="submission" date="2017-07" db="EMBL/GenBank/DDBJ databases">
        <title>Draft genome sequence of Effusibacillus lacus strain skLN1.</title>
        <authorList>
            <person name="Watanabe M."/>
            <person name="Kojima H."/>
            <person name="Fukui M."/>
        </authorList>
    </citation>
    <scope>NUCLEOTIDE SEQUENCE [LARGE SCALE GENOMIC DNA]</scope>
    <source>
        <strain evidence="3">skLN1</strain>
    </source>
</reference>
<dbReference type="Proteomes" id="UP000217785">
    <property type="component" value="Unassembled WGS sequence"/>
</dbReference>
<feature type="transmembrane region" description="Helical" evidence="1">
    <location>
        <begin position="482"/>
        <end position="503"/>
    </location>
</feature>
<keyword evidence="1" id="KW-1133">Transmembrane helix</keyword>
<feature type="transmembrane region" description="Helical" evidence="1">
    <location>
        <begin position="515"/>
        <end position="533"/>
    </location>
</feature>
<protein>
    <submittedName>
        <fullName evidence="2">Uncharacterized protein</fullName>
    </submittedName>
</protein>